<dbReference type="KEGG" id="soy:115877551"/>
<name>A0A6J2XE88_SITOR</name>
<evidence type="ECO:0000313" key="1">
    <source>
        <dbReference type="Proteomes" id="UP000504635"/>
    </source>
</evidence>
<proteinExistence type="predicted"/>
<dbReference type="InParanoid" id="A0A6J2XE88"/>
<dbReference type="Pfam" id="PF15139">
    <property type="entry name" value="CFAP95"/>
    <property type="match status" value="1"/>
</dbReference>
<keyword evidence="1" id="KW-1185">Reference proteome</keyword>
<sequence length="205" mass="24266">MPPFRLEGIKNKPKDRLASQILYCKKEYNEKVKITDWEKYLEERPIDINPYDPNCFRLHNSHYHRLGNQEQKPLISETHDAMRAYDLKSRNIAQGSSAQSLINFCSFNDYICEYTKKACPEICAEEYLSTMQESYQSPYPYEMKRLSMLAVGNQYKKMASRNLCKFSDDNFKAFTKTLQEQKGYCHMSNLLKDDMKKRETCNQLK</sequence>
<dbReference type="RefSeq" id="XP_030749648.1">
    <property type="nucleotide sequence ID" value="XM_030893788.1"/>
</dbReference>
<evidence type="ECO:0000313" key="2">
    <source>
        <dbReference type="RefSeq" id="XP_030749648.1"/>
    </source>
</evidence>
<dbReference type="GeneID" id="115877551"/>
<reference evidence="2" key="1">
    <citation type="submission" date="2025-08" db="UniProtKB">
        <authorList>
            <consortium name="RefSeq"/>
        </authorList>
    </citation>
    <scope>IDENTIFICATION</scope>
    <source>
        <tissue evidence="2">Gonads</tissue>
    </source>
</reference>
<dbReference type="InterPro" id="IPR027905">
    <property type="entry name" value="CFAP95"/>
</dbReference>
<dbReference type="Proteomes" id="UP000504635">
    <property type="component" value="Unplaced"/>
</dbReference>
<organism evidence="1 2">
    <name type="scientific">Sitophilus oryzae</name>
    <name type="common">Rice weevil</name>
    <name type="synonym">Curculio oryzae</name>
    <dbReference type="NCBI Taxonomy" id="7048"/>
    <lineage>
        <taxon>Eukaryota</taxon>
        <taxon>Metazoa</taxon>
        <taxon>Ecdysozoa</taxon>
        <taxon>Arthropoda</taxon>
        <taxon>Hexapoda</taxon>
        <taxon>Insecta</taxon>
        <taxon>Pterygota</taxon>
        <taxon>Neoptera</taxon>
        <taxon>Endopterygota</taxon>
        <taxon>Coleoptera</taxon>
        <taxon>Polyphaga</taxon>
        <taxon>Cucujiformia</taxon>
        <taxon>Curculionidae</taxon>
        <taxon>Dryophthorinae</taxon>
        <taxon>Sitophilus</taxon>
    </lineage>
</organism>
<protein>
    <submittedName>
        <fullName evidence="2">Uncharacterized protein LOC115877551 isoform X1</fullName>
    </submittedName>
</protein>
<accession>A0A6J2XE88</accession>
<dbReference type="OrthoDB" id="6610762at2759"/>
<gene>
    <name evidence="2" type="primary">LOC115877551</name>
</gene>
<dbReference type="AlphaFoldDB" id="A0A6J2XE88"/>